<dbReference type="AlphaFoldDB" id="A0A1H9AP52"/>
<protein>
    <recommendedName>
        <fullName evidence="4">Glutamate dehydrogenase</fullName>
    </recommendedName>
</protein>
<name>A0A1H9AP52_9FLAO</name>
<evidence type="ECO:0000313" key="3">
    <source>
        <dbReference type="Proteomes" id="UP000198999"/>
    </source>
</evidence>
<reference evidence="2 3" key="1">
    <citation type="submission" date="2016-10" db="EMBL/GenBank/DDBJ databases">
        <authorList>
            <person name="de Groot N.N."/>
        </authorList>
    </citation>
    <scope>NUCLEOTIDE SEQUENCE [LARGE SCALE GENOMIC DNA]</scope>
    <source>
        <strain evidence="2 3">DSM 21035</strain>
    </source>
</reference>
<dbReference type="Proteomes" id="UP000198999">
    <property type="component" value="Unassembled WGS sequence"/>
</dbReference>
<feature type="chain" id="PRO_5011611419" description="Glutamate dehydrogenase" evidence="1">
    <location>
        <begin position="24"/>
        <end position="268"/>
    </location>
</feature>
<evidence type="ECO:0008006" key="4">
    <source>
        <dbReference type="Google" id="ProtNLM"/>
    </source>
</evidence>
<feature type="signal peptide" evidence="1">
    <location>
        <begin position="1"/>
        <end position="23"/>
    </location>
</feature>
<accession>A0A1H9AP52</accession>
<proteinExistence type="predicted"/>
<evidence type="ECO:0000313" key="2">
    <source>
        <dbReference type="EMBL" id="SEP78592.1"/>
    </source>
</evidence>
<keyword evidence="1" id="KW-0732">Signal</keyword>
<dbReference type="NCBIfam" id="NF047659">
    <property type="entry name" value="THC0290_0291_fam"/>
    <property type="match status" value="1"/>
</dbReference>
<evidence type="ECO:0000256" key="1">
    <source>
        <dbReference type="SAM" id="SignalP"/>
    </source>
</evidence>
<gene>
    <name evidence="2" type="ORF">SAMN05421824_0310</name>
</gene>
<dbReference type="OrthoDB" id="1142271at2"/>
<dbReference type="Gene3D" id="2.40.160.20">
    <property type="match status" value="1"/>
</dbReference>
<dbReference type="EMBL" id="FOFN01000001">
    <property type="protein sequence ID" value="SEP78592.1"/>
    <property type="molecule type" value="Genomic_DNA"/>
</dbReference>
<dbReference type="RefSeq" id="WP_092574510.1">
    <property type="nucleotide sequence ID" value="NZ_FOFN01000001.1"/>
</dbReference>
<organism evidence="2 3">
    <name type="scientific">Hyunsoonleella jejuensis</name>
    <dbReference type="NCBI Taxonomy" id="419940"/>
    <lineage>
        <taxon>Bacteria</taxon>
        <taxon>Pseudomonadati</taxon>
        <taxon>Bacteroidota</taxon>
        <taxon>Flavobacteriia</taxon>
        <taxon>Flavobacteriales</taxon>
        <taxon>Flavobacteriaceae</taxon>
    </lineage>
</organism>
<keyword evidence="3" id="KW-1185">Reference proteome</keyword>
<sequence>MTLNLTRLALSLCVFAIWQTSHAQLGFSHEIGVIAGPLKMKSDYGSRNDLKTNFGNTGFGIGIVHYINFAYRADCNCYTTDTYFNDHFKLRNEISWNRTKLDHHGEWVDGSRTSADADKLRAHTGYANNLDIGTQLEFFPLSIRSFQAYGYRVAPFISLGVHYTHYTPEVSTTYNNPNPLAIGDITDPSNFYSGWDPGDVDANPGNTWSVVASVGFRYKIGKLSDLMLDLRWQHYFDDRVDGLDHVLEYNKHNDWLLWLNVGYIYYLD</sequence>
<dbReference type="STRING" id="419940.SAMN05421824_0310"/>